<comment type="caution">
    <text evidence="3">The sequence shown here is derived from an EMBL/GenBank/DDBJ whole genome shotgun (WGS) entry which is preliminary data.</text>
</comment>
<dbReference type="AlphaFoldDB" id="A0A4Q0VMW4"/>
<organism evidence="3 4">
    <name type="scientific">Anaerobacillus alkaliphilus</name>
    <dbReference type="NCBI Taxonomy" id="1548597"/>
    <lineage>
        <taxon>Bacteria</taxon>
        <taxon>Bacillati</taxon>
        <taxon>Bacillota</taxon>
        <taxon>Bacilli</taxon>
        <taxon>Bacillales</taxon>
        <taxon>Bacillaceae</taxon>
        <taxon>Anaerobacillus</taxon>
    </lineage>
</organism>
<feature type="chain" id="PRO_5038686645" evidence="2">
    <location>
        <begin position="20"/>
        <end position="178"/>
    </location>
</feature>
<protein>
    <submittedName>
        <fullName evidence="3">Uncharacterized protein</fullName>
    </submittedName>
</protein>
<dbReference type="RefSeq" id="WP_129080618.1">
    <property type="nucleotide sequence ID" value="NZ_QOUX01000047.1"/>
</dbReference>
<keyword evidence="2" id="KW-0732">Signal</keyword>
<accession>A0A4Q0VMW4</accession>
<evidence type="ECO:0000256" key="1">
    <source>
        <dbReference type="SAM" id="Coils"/>
    </source>
</evidence>
<evidence type="ECO:0000256" key="2">
    <source>
        <dbReference type="SAM" id="SignalP"/>
    </source>
</evidence>
<sequence>MKRSMILAGIAMTISVLSACTNEQVDVKALTADYESKIEAKNNEITKLHEELSVIKVELEQEKAKVENVSVQLQHFDHKARRIMNLIAENNFDEFKNEFHVDFEVIDELVSFVNISEYLSVPSLPIEIAEFPMYMAFYNPQPEFTEVGYFLYDNELERKYDIHFHFDKDRKFKFVTTN</sequence>
<dbReference type="PROSITE" id="PS51257">
    <property type="entry name" value="PROKAR_LIPOPROTEIN"/>
    <property type="match status" value="1"/>
</dbReference>
<evidence type="ECO:0000313" key="3">
    <source>
        <dbReference type="EMBL" id="RXI96648.1"/>
    </source>
</evidence>
<feature type="coiled-coil region" evidence="1">
    <location>
        <begin position="31"/>
        <end position="69"/>
    </location>
</feature>
<keyword evidence="1" id="KW-0175">Coiled coil</keyword>
<reference evidence="3 4" key="1">
    <citation type="journal article" date="2019" name="Int. J. Syst. Evol. Microbiol.">
        <title>Anaerobacillus alkaliphilus sp. nov., a novel alkaliphilic and moderately halophilic bacterium.</title>
        <authorList>
            <person name="Borsodi A.K."/>
            <person name="Aszalos J.M."/>
            <person name="Bihari P."/>
            <person name="Nagy I."/>
            <person name="Schumann P."/>
            <person name="Sproer C."/>
            <person name="Kovacs A.L."/>
            <person name="Boka K."/>
            <person name="Dobosy P."/>
            <person name="Ovari M."/>
            <person name="Szili-Kovacs T."/>
            <person name="Toth E."/>
        </authorList>
    </citation>
    <scope>NUCLEOTIDE SEQUENCE [LARGE SCALE GENOMIC DNA]</scope>
    <source>
        <strain evidence="3 4">B16-10</strain>
    </source>
</reference>
<gene>
    <name evidence="3" type="ORF">DS745_23400</name>
</gene>
<proteinExistence type="predicted"/>
<dbReference type="Proteomes" id="UP000290649">
    <property type="component" value="Unassembled WGS sequence"/>
</dbReference>
<dbReference type="EMBL" id="QOUX01000047">
    <property type="protein sequence ID" value="RXI96648.1"/>
    <property type="molecule type" value="Genomic_DNA"/>
</dbReference>
<keyword evidence="4" id="KW-1185">Reference proteome</keyword>
<feature type="signal peptide" evidence="2">
    <location>
        <begin position="1"/>
        <end position="19"/>
    </location>
</feature>
<evidence type="ECO:0000313" key="4">
    <source>
        <dbReference type="Proteomes" id="UP000290649"/>
    </source>
</evidence>
<name>A0A4Q0VMW4_9BACI</name>
<dbReference type="OrthoDB" id="2924958at2"/>